<dbReference type="InterPro" id="IPR006638">
    <property type="entry name" value="Elp3/MiaA/NifB-like_rSAM"/>
</dbReference>
<dbReference type="SFLD" id="SFLDF00562">
    <property type="entry name" value="HemN-like__clustered_with_heat"/>
    <property type="match status" value="1"/>
</dbReference>
<evidence type="ECO:0000313" key="11">
    <source>
        <dbReference type="EMBL" id="KAB3530741.1"/>
    </source>
</evidence>
<evidence type="ECO:0000256" key="1">
    <source>
        <dbReference type="ARBA" id="ARBA00006100"/>
    </source>
</evidence>
<name>A0A833M8E7_9FIRM</name>
<comment type="similarity">
    <text evidence="1">Belongs to the anaerobic coproporphyrinogen-III oxidase family. HemW subfamily.</text>
</comment>
<organism evidence="11 12">
    <name type="scientific">Alkaliphilus serpentinus</name>
    <dbReference type="NCBI Taxonomy" id="1482731"/>
    <lineage>
        <taxon>Bacteria</taxon>
        <taxon>Bacillati</taxon>
        <taxon>Bacillota</taxon>
        <taxon>Clostridia</taxon>
        <taxon>Peptostreptococcales</taxon>
        <taxon>Natronincolaceae</taxon>
        <taxon>Alkaliphilus</taxon>
    </lineage>
</organism>
<reference evidence="11 12" key="1">
    <citation type="submission" date="2019-10" db="EMBL/GenBank/DDBJ databases">
        <title>Alkaliphilus serpentinus sp. nov. and Alkaliphilus pronyensis sp. nov., two novel anaerobic alkaliphilic species isolated from the serpentinized-hosted hydrothermal field of the Prony Bay (New Caledonia).</title>
        <authorList>
            <person name="Postec A."/>
        </authorList>
    </citation>
    <scope>NUCLEOTIDE SEQUENCE [LARGE SCALE GENOMIC DNA]</scope>
    <source>
        <strain evidence="11 12">LacT</strain>
    </source>
</reference>
<dbReference type="EMBL" id="WBZB01000016">
    <property type="protein sequence ID" value="KAB3530741.1"/>
    <property type="molecule type" value="Genomic_DNA"/>
</dbReference>
<keyword evidence="12" id="KW-1185">Reference proteome</keyword>
<protein>
    <recommendedName>
        <fullName evidence="2 9">Heme chaperone HemW</fullName>
    </recommendedName>
</protein>
<dbReference type="OrthoDB" id="9808022at2"/>
<dbReference type="GO" id="GO:0051539">
    <property type="term" value="F:4 iron, 4 sulfur cluster binding"/>
    <property type="evidence" value="ECO:0007669"/>
    <property type="project" value="UniProtKB-UniRule"/>
</dbReference>
<evidence type="ECO:0000256" key="8">
    <source>
        <dbReference type="ARBA" id="ARBA00023186"/>
    </source>
</evidence>
<dbReference type="Proteomes" id="UP000465601">
    <property type="component" value="Unassembled WGS sequence"/>
</dbReference>
<keyword evidence="9" id="KW-0004">4Fe-4S</keyword>
<keyword evidence="3 9" id="KW-0349">Heme</keyword>
<dbReference type="InterPro" id="IPR058240">
    <property type="entry name" value="rSAM_sf"/>
</dbReference>
<sequence length="384" mass="44348">MDPIGLYIHFPFCQRKCNYCDFNSFSGKHHHIEAYLKGLIQEISLYSREVNKRPVKSIFIGGGTPSLMEAKQANDLLVAIDKAFNLQPDIEITLEGNPGTLNSEKLNGYRRAGINRLSMGLQACQQGLLEKLGRIHTYQDFIRNLQEARRQGFENINVDLMMGLPGQYLKDWQWTLEEITALDIPHISAYSLIWEEGTSFHKLLMENQLQQMEEGLELEMFHYTMSFLREKGYEHYEISNYALEGYRCKHNIIYWKNQNYLGLGAGAHSCINGRRFSNEANLEAYIKKVHRGENIIIEDMILTREDEISETMFLGLRMLEGINQDDFVKRFGKSPVDIYGRVLTDLEKRGLLELSKERVKLTPKGLDLGNLVFSEMIIDQSSEK</sequence>
<dbReference type="SFLD" id="SFLDG01065">
    <property type="entry name" value="anaerobic_coproporphyrinogen-I"/>
    <property type="match status" value="1"/>
</dbReference>
<dbReference type="GO" id="GO:0046872">
    <property type="term" value="F:metal ion binding"/>
    <property type="evidence" value="ECO:0007669"/>
    <property type="project" value="UniProtKB-UniRule"/>
</dbReference>
<dbReference type="Pfam" id="PF04055">
    <property type="entry name" value="Radical_SAM"/>
    <property type="match status" value="1"/>
</dbReference>
<feature type="domain" description="Radical SAM core" evidence="10">
    <location>
        <begin position="1"/>
        <end position="234"/>
    </location>
</feature>
<evidence type="ECO:0000256" key="3">
    <source>
        <dbReference type="ARBA" id="ARBA00022617"/>
    </source>
</evidence>
<dbReference type="AlphaFoldDB" id="A0A833M8E7"/>
<comment type="subcellular location">
    <subcellularLocation>
        <location evidence="9">Cytoplasm</location>
    </subcellularLocation>
</comment>
<dbReference type="InterPro" id="IPR004559">
    <property type="entry name" value="HemW-like"/>
</dbReference>
<keyword evidence="6 9" id="KW-0408">Iron</keyword>
<dbReference type="InterPro" id="IPR034505">
    <property type="entry name" value="Coproporphyrinogen-III_oxidase"/>
</dbReference>
<dbReference type="PANTHER" id="PTHR13932">
    <property type="entry name" value="COPROPORPHYRINIGEN III OXIDASE"/>
    <property type="match status" value="1"/>
</dbReference>
<dbReference type="GO" id="GO:0006779">
    <property type="term" value="P:porphyrin-containing compound biosynthetic process"/>
    <property type="evidence" value="ECO:0007669"/>
    <property type="project" value="InterPro"/>
</dbReference>
<dbReference type="GO" id="GO:0005737">
    <property type="term" value="C:cytoplasm"/>
    <property type="evidence" value="ECO:0007669"/>
    <property type="project" value="UniProtKB-SubCell"/>
</dbReference>
<dbReference type="PANTHER" id="PTHR13932:SF5">
    <property type="entry name" value="RADICAL S-ADENOSYL METHIONINE DOMAIN-CONTAINING PROTEIN 1, MITOCHONDRIAL"/>
    <property type="match status" value="1"/>
</dbReference>
<keyword evidence="8 9" id="KW-0143">Chaperone</keyword>
<evidence type="ECO:0000256" key="2">
    <source>
        <dbReference type="ARBA" id="ARBA00017228"/>
    </source>
</evidence>
<proteinExistence type="inferred from homology"/>
<dbReference type="SFLD" id="SFLDS00029">
    <property type="entry name" value="Radical_SAM"/>
    <property type="match status" value="1"/>
</dbReference>
<dbReference type="SFLD" id="SFLDF00288">
    <property type="entry name" value="HemN-like__clustered_with_nucl"/>
    <property type="match status" value="1"/>
</dbReference>
<evidence type="ECO:0000259" key="10">
    <source>
        <dbReference type="PROSITE" id="PS51918"/>
    </source>
</evidence>
<dbReference type="SFLD" id="SFLDG01082">
    <property type="entry name" value="B12-binding_domain_containing"/>
    <property type="match status" value="1"/>
</dbReference>
<dbReference type="CDD" id="cd01335">
    <property type="entry name" value="Radical_SAM"/>
    <property type="match status" value="1"/>
</dbReference>
<dbReference type="PROSITE" id="PS51918">
    <property type="entry name" value="RADICAL_SAM"/>
    <property type="match status" value="1"/>
</dbReference>
<keyword evidence="9" id="KW-0963">Cytoplasm</keyword>
<comment type="function">
    <text evidence="9">Probably acts as a heme chaperone, transferring heme to an unknown acceptor. Binds one molecule of heme per monomer, possibly covalently. Binds 1 [4Fe-4S] cluster. The cluster is coordinated with 3 cysteines and an exchangeable S-adenosyl-L-methionine.</text>
</comment>
<evidence type="ECO:0000256" key="4">
    <source>
        <dbReference type="ARBA" id="ARBA00022691"/>
    </source>
</evidence>
<dbReference type="RefSeq" id="WP_151865553.1">
    <property type="nucleotide sequence ID" value="NZ_WBZB01000016.1"/>
</dbReference>
<dbReference type="InterPro" id="IPR013785">
    <property type="entry name" value="Aldolase_TIM"/>
</dbReference>
<dbReference type="SMART" id="SM00729">
    <property type="entry name" value="Elp3"/>
    <property type="match status" value="1"/>
</dbReference>
<keyword evidence="5 9" id="KW-0479">Metal-binding</keyword>
<keyword evidence="4 9" id="KW-0949">S-adenosyl-L-methionine</keyword>
<evidence type="ECO:0000256" key="6">
    <source>
        <dbReference type="ARBA" id="ARBA00023004"/>
    </source>
</evidence>
<comment type="caution">
    <text evidence="11">The sequence shown here is derived from an EMBL/GenBank/DDBJ whole genome shotgun (WGS) entry which is preliminary data.</text>
</comment>
<evidence type="ECO:0000313" key="12">
    <source>
        <dbReference type="Proteomes" id="UP000465601"/>
    </source>
</evidence>
<keyword evidence="7 9" id="KW-0411">Iron-sulfur</keyword>
<dbReference type="SUPFAM" id="SSF102114">
    <property type="entry name" value="Radical SAM enzymes"/>
    <property type="match status" value="1"/>
</dbReference>
<dbReference type="Gene3D" id="3.20.20.70">
    <property type="entry name" value="Aldolase class I"/>
    <property type="match status" value="1"/>
</dbReference>
<evidence type="ECO:0000256" key="7">
    <source>
        <dbReference type="ARBA" id="ARBA00023014"/>
    </source>
</evidence>
<dbReference type="Pfam" id="PF06969">
    <property type="entry name" value="HemN_C"/>
    <property type="match status" value="1"/>
</dbReference>
<dbReference type="NCBIfam" id="TIGR00539">
    <property type="entry name" value="hemN_rel"/>
    <property type="match status" value="1"/>
</dbReference>
<gene>
    <name evidence="11" type="ORF">F8153_06425</name>
</gene>
<evidence type="ECO:0000256" key="9">
    <source>
        <dbReference type="RuleBase" id="RU364116"/>
    </source>
</evidence>
<evidence type="ECO:0000256" key="5">
    <source>
        <dbReference type="ARBA" id="ARBA00022723"/>
    </source>
</evidence>
<accession>A0A833M8E7</accession>
<dbReference type="GO" id="GO:0004109">
    <property type="term" value="F:coproporphyrinogen oxidase activity"/>
    <property type="evidence" value="ECO:0007669"/>
    <property type="project" value="InterPro"/>
</dbReference>
<dbReference type="InterPro" id="IPR007197">
    <property type="entry name" value="rSAM"/>
</dbReference>
<dbReference type="InterPro" id="IPR010723">
    <property type="entry name" value="HemN_C"/>
</dbReference>